<keyword evidence="4" id="KW-1185">Reference proteome</keyword>
<feature type="region of interest" description="Disordered" evidence="1">
    <location>
        <begin position="250"/>
        <end position="282"/>
    </location>
</feature>
<dbReference type="EMBL" id="KI912112">
    <property type="protein sequence ID" value="ETS81755.1"/>
    <property type="molecule type" value="Genomic_DNA"/>
</dbReference>
<dbReference type="OrthoDB" id="20872at2759"/>
<feature type="domain" description="Heterokaryon incompatibility" evidence="2">
    <location>
        <begin position="28"/>
        <end position="139"/>
    </location>
</feature>
<gene>
    <name evidence="3" type="ORF">PFICI_06757</name>
</gene>
<dbReference type="InterPro" id="IPR010730">
    <property type="entry name" value="HET"/>
</dbReference>
<accession>W3X6T4</accession>
<dbReference type="AlphaFoldDB" id="W3X6T4"/>
<name>W3X6T4_PESFW</name>
<evidence type="ECO:0000313" key="3">
    <source>
        <dbReference type="EMBL" id="ETS81755.1"/>
    </source>
</evidence>
<evidence type="ECO:0000313" key="4">
    <source>
        <dbReference type="Proteomes" id="UP000030651"/>
    </source>
</evidence>
<reference evidence="4" key="1">
    <citation type="journal article" date="2015" name="BMC Genomics">
        <title>Genomic and transcriptomic analysis of the endophytic fungus Pestalotiopsis fici reveals its lifestyle and high potential for synthesis of natural products.</title>
        <authorList>
            <person name="Wang X."/>
            <person name="Zhang X."/>
            <person name="Liu L."/>
            <person name="Xiang M."/>
            <person name="Wang W."/>
            <person name="Sun X."/>
            <person name="Che Y."/>
            <person name="Guo L."/>
            <person name="Liu G."/>
            <person name="Guo L."/>
            <person name="Wang C."/>
            <person name="Yin W.B."/>
            <person name="Stadler M."/>
            <person name="Zhang X."/>
            <person name="Liu X."/>
        </authorList>
    </citation>
    <scope>NUCLEOTIDE SEQUENCE [LARGE SCALE GENOMIC DNA]</scope>
    <source>
        <strain evidence="4">W106-1 / CGMCC3.15140</strain>
    </source>
</reference>
<organism evidence="3 4">
    <name type="scientific">Pestalotiopsis fici (strain W106-1 / CGMCC3.15140)</name>
    <dbReference type="NCBI Taxonomy" id="1229662"/>
    <lineage>
        <taxon>Eukaryota</taxon>
        <taxon>Fungi</taxon>
        <taxon>Dikarya</taxon>
        <taxon>Ascomycota</taxon>
        <taxon>Pezizomycotina</taxon>
        <taxon>Sordariomycetes</taxon>
        <taxon>Xylariomycetidae</taxon>
        <taxon>Amphisphaeriales</taxon>
        <taxon>Sporocadaceae</taxon>
        <taxon>Pestalotiopsis</taxon>
    </lineage>
</organism>
<dbReference type="InParanoid" id="W3X6T4"/>
<sequence>MRLIDAKRMIDRDEILLVDKTKLHEEPYAILSHTWGRQDLVWKPDGTQVRGAWGHDDDEILFADIGEDDTKQLKPDAWKKILKACEVAQDQKCDYLWVDTCCINQQNPAEVVDSINAMFYWYQQSKVCLAYLADLEAESVRGQGEEELKACRWFGRGWTLQELIAPKKVEFYNENWKNIGSRTMLSDILSQITGINWRVLTGDKSYLSFTVAERMKWAAQRKTTRPEDRAYSLLGLFDVHMSKLYGVGGGKGIPGTTDEDHSLHDGHDRIRLEPQQEPRQKS</sequence>
<proteinExistence type="predicted"/>
<protein>
    <recommendedName>
        <fullName evidence="2">Heterokaryon incompatibility domain-containing protein</fullName>
    </recommendedName>
</protein>
<feature type="compositionally biased region" description="Basic and acidic residues" evidence="1">
    <location>
        <begin position="258"/>
        <end position="282"/>
    </location>
</feature>
<dbReference type="Pfam" id="PF06985">
    <property type="entry name" value="HET"/>
    <property type="match status" value="1"/>
</dbReference>
<dbReference type="HOGENOM" id="CLU_000288_138_0_1"/>
<evidence type="ECO:0000256" key="1">
    <source>
        <dbReference type="SAM" id="MobiDB-lite"/>
    </source>
</evidence>
<dbReference type="PANTHER" id="PTHR10622:SF12">
    <property type="entry name" value="HET DOMAIN-CONTAINING PROTEIN"/>
    <property type="match status" value="1"/>
</dbReference>
<dbReference type="eggNOG" id="ENOG502SHG8">
    <property type="taxonomic scope" value="Eukaryota"/>
</dbReference>
<dbReference type="STRING" id="1229662.W3X6T4"/>
<dbReference type="GeneID" id="19271770"/>
<dbReference type="KEGG" id="pfy:PFICI_06757"/>
<dbReference type="Proteomes" id="UP000030651">
    <property type="component" value="Unassembled WGS sequence"/>
</dbReference>
<dbReference type="PANTHER" id="PTHR10622">
    <property type="entry name" value="HET DOMAIN-CONTAINING PROTEIN"/>
    <property type="match status" value="1"/>
</dbReference>
<dbReference type="OMA" id="HTWDEIE"/>
<evidence type="ECO:0000259" key="2">
    <source>
        <dbReference type="Pfam" id="PF06985"/>
    </source>
</evidence>
<dbReference type="RefSeq" id="XP_007833529.1">
    <property type="nucleotide sequence ID" value="XM_007835338.1"/>
</dbReference>